<dbReference type="GO" id="GO:0010008">
    <property type="term" value="C:endosome membrane"/>
    <property type="evidence" value="ECO:0007669"/>
    <property type="project" value="UniProtKB-SubCell"/>
</dbReference>
<evidence type="ECO:0000256" key="1">
    <source>
        <dbReference type="ARBA" id="ARBA00004481"/>
    </source>
</evidence>
<comment type="caution">
    <text evidence="12">The sequence shown here is derived from an EMBL/GenBank/DDBJ whole genome shotgun (WGS) entry which is preliminary data.</text>
</comment>
<dbReference type="EMBL" id="QEAQ01000001">
    <property type="protein sequence ID" value="TPX62867.1"/>
    <property type="molecule type" value="Genomic_DNA"/>
</dbReference>
<dbReference type="GO" id="GO:0005771">
    <property type="term" value="C:multivesicular body"/>
    <property type="evidence" value="ECO:0007669"/>
    <property type="project" value="TreeGrafter"/>
</dbReference>
<keyword evidence="13" id="KW-1185">Reference proteome</keyword>
<accession>A0A507EHH2</accession>
<evidence type="ECO:0000259" key="11">
    <source>
        <dbReference type="Pfam" id="PF18097"/>
    </source>
</evidence>
<comment type="subcellular location">
    <subcellularLocation>
        <location evidence="2">Cytoplasm</location>
    </subcellularLocation>
    <subcellularLocation>
        <location evidence="1">Endosome membrane</location>
        <topology evidence="1">Peripheral membrane protein</topology>
    </subcellularLocation>
</comment>
<evidence type="ECO:0000256" key="4">
    <source>
        <dbReference type="ARBA" id="ARBA00022448"/>
    </source>
</evidence>
<comment type="similarity">
    <text evidence="3">Belongs to the VTA1 family.</text>
</comment>
<evidence type="ECO:0000256" key="6">
    <source>
        <dbReference type="ARBA" id="ARBA00022753"/>
    </source>
</evidence>
<dbReference type="Gene3D" id="1.20.5.420">
    <property type="entry name" value="Immunoglobulin FC, subunit C"/>
    <property type="match status" value="1"/>
</dbReference>
<organism evidence="12 13">
    <name type="scientific">Powellomyces hirtus</name>
    <dbReference type="NCBI Taxonomy" id="109895"/>
    <lineage>
        <taxon>Eukaryota</taxon>
        <taxon>Fungi</taxon>
        <taxon>Fungi incertae sedis</taxon>
        <taxon>Chytridiomycota</taxon>
        <taxon>Chytridiomycota incertae sedis</taxon>
        <taxon>Chytridiomycetes</taxon>
        <taxon>Spizellomycetales</taxon>
        <taxon>Powellomycetaceae</taxon>
        <taxon>Powellomyces</taxon>
    </lineage>
</organism>
<feature type="domain" description="Vta1/callose synthase N-terminal" evidence="10">
    <location>
        <begin position="143"/>
        <end position="189"/>
    </location>
</feature>
<name>A0A507EHH2_9FUNG</name>
<evidence type="ECO:0000256" key="8">
    <source>
        <dbReference type="ARBA" id="ARBA00023136"/>
    </source>
</evidence>
<dbReference type="Pfam" id="PF04652">
    <property type="entry name" value="Vta1"/>
    <property type="match status" value="2"/>
</dbReference>
<evidence type="ECO:0000256" key="9">
    <source>
        <dbReference type="SAM" id="MobiDB-lite"/>
    </source>
</evidence>
<keyword evidence="8" id="KW-0472">Membrane</keyword>
<evidence type="ECO:0000313" key="13">
    <source>
        <dbReference type="Proteomes" id="UP000318582"/>
    </source>
</evidence>
<keyword evidence="5" id="KW-0963">Cytoplasm</keyword>
<dbReference type="InterPro" id="IPR023175">
    <property type="entry name" value="Vta1/CALS_N_sf"/>
</dbReference>
<evidence type="ECO:0000256" key="5">
    <source>
        <dbReference type="ARBA" id="ARBA00022490"/>
    </source>
</evidence>
<evidence type="ECO:0008006" key="14">
    <source>
        <dbReference type="Google" id="ProtNLM"/>
    </source>
</evidence>
<dbReference type="GO" id="GO:0032511">
    <property type="term" value="P:late endosome to vacuole transport via multivesicular body sorting pathway"/>
    <property type="evidence" value="ECO:0007669"/>
    <property type="project" value="InterPro"/>
</dbReference>
<dbReference type="PANTHER" id="PTHR46009">
    <property type="entry name" value="VACUOLAR PROTEIN SORTING-ASSOCIATED PROTEIN VTA1 HOMOLOG"/>
    <property type="match status" value="1"/>
</dbReference>
<evidence type="ECO:0000313" key="12">
    <source>
        <dbReference type="EMBL" id="TPX62867.1"/>
    </source>
</evidence>
<dbReference type="PANTHER" id="PTHR46009:SF1">
    <property type="entry name" value="VACUOLAR PROTEIN SORTING-ASSOCIATED PROTEIN VTA1 HOMOLOG"/>
    <property type="match status" value="1"/>
</dbReference>
<feature type="domain" description="Vta1/callose synthase N-terminal" evidence="10">
    <location>
        <begin position="13"/>
        <end position="109"/>
    </location>
</feature>
<protein>
    <recommendedName>
        <fullName evidence="14">Vta1/callose synthase N-terminal domain-containing protein</fullName>
    </recommendedName>
</protein>
<dbReference type="STRING" id="109895.A0A507EHH2"/>
<dbReference type="Pfam" id="PF18097">
    <property type="entry name" value="Vta1_C"/>
    <property type="match status" value="1"/>
</dbReference>
<feature type="domain" description="Vta1 C-terminal" evidence="11">
    <location>
        <begin position="306"/>
        <end position="341"/>
    </location>
</feature>
<gene>
    <name evidence="12" type="ORF">PhCBS80983_g00129</name>
</gene>
<evidence type="ECO:0000256" key="2">
    <source>
        <dbReference type="ARBA" id="ARBA00004496"/>
    </source>
</evidence>
<keyword evidence="6" id="KW-0967">Endosome</keyword>
<evidence type="ECO:0000256" key="3">
    <source>
        <dbReference type="ARBA" id="ARBA00007895"/>
    </source>
</evidence>
<dbReference type="GO" id="GO:0015031">
    <property type="term" value="P:protein transport"/>
    <property type="evidence" value="ECO:0007669"/>
    <property type="project" value="UniProtKB-KW"/>
</dbReference>
<proteinExistence type="inferred from homology"/>
<dbReference type="Gene3D" id="1.25.40.270">
    <property type="entry name" value="Vacuolar protein sorting-associated protein vta1"/>
    <property type="match status" value="2"/>
</dbReference>
<dbReference type="InterPro" id="IPR044538">
    <property type="entry name" value="Vta1-like"/>
</dbReference>
<dbReference type="AlphaFoldDB" id="A0A507EHH2"/>
<dbReference type="Proteomes" id="UP000318582">
    <property type="component" value="Unassembled WGS sequence"/>
</dbReference>
<reference evidence="12 13" key="1">
    <citation type="journal article" date="2019" name="Sci. Rep.">
        <title>Comparative genomics of chytrid fungi reveal insights into the obligate biotrophic and pathogenic lifestyle of Synchytrium endobioticum.</title>
        <authorList>
            <person name="van de Vossenberg B.T.L.H."/>
            <person name="Warris S."/>
            <person name="Nguyen H.D.T."/>
            <person name="van Gent-Pelzer M.P.E."/>
            <person name="Joly D.L."/>
            <person name="van de Geest H.C."/>
            <person name="Bonants P.J.M."/>
            <person name="Smith D.S."/>
            <person name="Levesque C.A."/>
            <person name="van der Lee T.A.J."/>
        </authorList>
    </citation>
    <scope>NUCLEOTIDE SEQUENCE [LARGE SCALE GENOMIC DNA]</scope>
    <source>
        <strain evidence="12 13">CBS 809.83</strain>
    </source>
</reference>
<evidence type="ECO:0000256" key="7">
    <source>
        <dbReference type="ARBA" id="ARBA00022927"/>
    </source>
</evidence>
<feature type="compositionally biased region" description="Pro residues" evidence="9">
    <location>
        <begin position="246"/>
        <end position="261"/>
    </location>
</feature>
<keyword evidence="7" id="KW-0653">Protein transport</keyword>
<dbReference type="InterPro" id="IPR039431">
    <property type="entry name" value="Vta1/CALS_N"/>
</dbReference>
<feature type="region of interest" description="Disordered" evidence="9">
    <location>
        <begin position="189"/>
        <end position="295"/>
    </location>
</feature>
<dbReference type="InterPro" id="IPR041212">
    <property type="entry name" value="Vta1_C"/>
</dbReference>
<keyword evidence="4" id="KW-0813">Transport</keyword>
<evidence type="ECO:0000259" key="10">
    <source>
        <dbReference type="Pfam" id="PF04652"/>
    </source>
</evidence>
<sequence>MPGGAPPDELKFVTPYLQRSQELQGKEPIVAYYCKYYAVKLAVEKGMQSKEGKAYLFSIMDEIELDKKNLAGNEVISNDVVGYAHIENFALRIFHNADSEDRQGRASKYGRGTEQTELELDAFDLCGVLMRPAFPLFYFWLHRKTAKTFLAASMFLELLKVFGEIDTEVKDKVRYSKFKAADIIKAIREGRTPTPGIPGEERDDAVDGGQPTAADEPHPDFGSPYDPSFDPAAIPPRTPTNFEPNSYPPPGGTPYSAPPPSTHSYPTSAPKPVAASSRTSAPDAAPPISPTAANKFGAAYDSSFKAIQAAQKHSRFAISALQYDDVKTAIENLEQALAILRPISK</sequence>